<feature type="transmembrane region" description="Helical" evidence="2">
    <location>
        <begin position="232"/>
        <end position="261"/>
    </location>
</feature>
<keyword evidence="4" id="KW-1185">Reference proteome</keyword>
<protein>
    <submittedName>
        <fullName evidence="3">Uncharacterized protein</fullName>
    </submittedName>
</protein>
<evidence type="ECO:0000256" key="1">
    <source>
        <dbReference type="SAM" id="MobiDB-lite"/>
    </source>
</evidence>
<gene>
    <name evidence="3" type="ORF">QR680_017807</name>
</gene>
<evidence type="ECO:0000256" key="2">
    <source>
        <dbReference type="SAM" id="Phobius"/>
    </source>
</evidence>
<reference evidence="3" key="1">
    <citation type="submission" date="2023-06" db="EMBL/GenBank/DDBJ databases">
        <title>Genomic analysis of the entomopathogenic nematode Steinernema hermaphroditum.</title>
        <authorList>
            <person name="Schwarz E.M."/>
            <person name="Heppert J.K."/>
            <person name="Baniya A."/>
            <person name="Schwartz H.T."/>
            <person name="Tan C.-H."/>
            <person name="Antoshechkin I."/>
            <person name="Sternberg P.W."/>
            <person name="Goodrich-Blair H."/>
            <person name="Dillman A.R."/>
        </authorList>
    </citation>
    <scope>NUCLEOTIDE SEQUENCE</scope>
    <source>
        <strain evidence="3">PS9179</strain>
        <tissue evidence="3">Whole animal</tissue>
    </source>
</reference>
<name>A0AA39LPS8_9BILA</name>
<evidence type="ECO:0000313" key="4">
    <source>
        <dbReference type="Proteomes" id="UP001175271"/>
    </source>
</evidence>
<organism evidence="3 4">
    <name type="scientific">Steinernema hermaphroditum</name>
    <dbReference type="NCBI Taxonomy" id="289476"/>
    <lineage>
        <taxon>Eukaryota</taxon>
        <taxon>Metazoa</taxon>
        <taxon>Ecdysozoa</taxon>
        <taxon>Nematoda</taxon>
        <taxon>Chromadorea</taxon>
        <taxon>Rhabditida</taxon>
        <taxon>Tylenchina</taxon>
        <taxon>Panagrolaimomorpha</taxon>
        <taxon>Strongyloidoidea</taxon>
        <taxon>Steinernematidae</taxon>
        <taxon>Steinernema</taxon>
    </lineage>
</organism>
<evidence type="ECO:0000313" key="3">
    <source>
        <dbReference type="EMBL" id="KAK0405123.1"/>
    </source>
</evidence>
<sequence length="359" mass="41362">MDPENNSDDEPVDLGPNPRICCKCGRNDVWRLELRECEHMLCIACGIVYLRWSIQDLSKARIKCPKSRCVQRFHENDISALLDRDNRSLDPFMPKEHREWLTYKHDSDVILYGLGGKELARQCPICLNIYAPEAGCHYVRCPNTRCNTWFCWQCKQPAKSWQHFTQGSCRVSGDDLFKLSYFARFLIFTEGLLLIFISPVLAFVAFAGIPFMVSCGIPYLVLSRWHKQLYEFGPLILFASICISPFSIFVAMPMFALYLAAAIAKQIPQVREAINMIEMSGMILQMIGFGDWKEFLKDTQNARYELEVEKAQAEQEKSERMEVGEMTAEQASRKKAMDQATKARLDKGYKIKVKPQMPF</sequence>
<dbReference type="Gene3D" id="1.20.120.1750">
    <property type="match status" value="1"/>
</dbReference>
<keyword evidence="2" id="KW-0812">Transmembrane</keyword>
<feature type="compositionally biased region" description="Basic and acidic residues" evidence="1">
    <location>
        <begin position="331"/>
        <end position="348"/>
    </location>
</feature>
<dbReference type="Proteomes" id="UP001175271">
    <property type="component" value="Unassembled WGS sequence"/>
</dbReference>
<dbReference type="SUPFAM" id="SSF57850">
    <property type="entry name" value="RING/U-box"/>
    <property type="match status" value="2"/>
</dbReference>
<keyword evidence="2" id="KW-1133">Transmembrane helix</keyword>
<keyword evidence="2" id="KW-0472">Membrane</keyword>
<feature type="transmembrane region" description="Helical" evidence="2">
    <location>
        <begin position="185"/>
        <end position="212"/>
    </location>
</feature>
<feature type="region of interest" description="Disordered" evidence="1">
    <location>
        <begin position="315"/>
        <end position="348"/>
    </location>
</feature>
<dbReference type="EMBL" id="JAUCMV010000004">
    <property type="protein sequence ID" value="KAK0405123.1"/>
    <property type="molecule type" value="Genomic_DNA"/>
</dbReference>
<comment type="caution">
    <text evidence="3">The sequence shown here is derived from an EMBL/GenBank/DDBJ whole genome shotgun (WGS) entry which is preliminary data.</text>
</comment>
<dbReference type="InterPro" id="IPR013083">
    <property type="entry name" value="Znf_RING/FYVE/PHD"/>
</dbReference>
<dbReference type="AlphaFoldDB" id="A0AA39LPS8"/>
<dbReference type="Gene3D" id="3.30.40.10">
    <property type="entry name" value="Zinc/RING finger domain, C3HC4 (zinc finger)"/>
    <property type="match status" value="1"/>
</dbReference>
<proteinExistence type="predicted"/>
<accession>A0AA39LPS8</accession>